<dbReference type="Gene3D" id="1.20.120.1220">
    <property type="match status" value="1"/>
</dbReference>
<keyword evidence="1" id="KW-0472">Membrane</keyword>
<keyword evidence="4" id="KW-1185">Reference proteome</keyword>
<dbReference type="OrthoDB" id="7709484at2"/>
<dbReference type="Proteomes" id="UP000244932">
    <property type="component" value="Unassembled WGS sequence"/>
</dbReference>
<feature type="transmembrane region" description="Helical" evidence="1">
    <location>
        <begin position="139"/>
        <end position="157"/>
    </location>
</feature>
<proteinExistence type="predicted"/>
<dbReference type="EMBL" id="OMKW01000001">
    <property type="protein sequence ID" value="SPF28603.1"/>
    <property type="molecule type" value="Genomic_DNA"/>
</dbReference>
<keyword evidence="1" id="KW-0812">Transmembrane</keyword>
<feature type="transmembrane region" description="Helical" evidence="1">
    <location>
        <begin position="55"/>
        <end position="79"/>
    </location>
</feature>
<evidence type="ECO:0000313" key="3">
    <source>
        <dbReference type="EMBL" id="SPF28603.1"/>
    </source>
</evidence>
<protein>
    <recommendedName>
        <fullName evidence="2">Prepilin type IV endopeptidase peptidase domain-containing protein</fullName>
    </recommendedName>
</protein>
<dbReference type="GO" id="GO:0016020">
    <property type="term" value="C:membrane"/>
    <property type="evidence" value="ECO:0007669"/>
    <property type="project" value="InterPro"/>
</dbReference>
<accession>A0A2R8A8P6</accession>
<evidence type="ECO:0000313" key="4">
    <source>
        <dbReference type="Proteomes" id="UP000244932"/>
    </source>
</evidence>
<feature type="domain" description="Prepilin type IV endopeptidase peptidase" evidence="2">
    <location>
        <begin position="13"/>
        <end position="109"/>
    </location>
</feature>
<feature type="transmembrane region" description="Helical" evidence="1">
    <location>
        <begin position="100"/>
        <end position="119"/>
    </location>
</feature>
<reference evidence="3 4" key="1">
    <citation type="submission" date="2018-03" db="EMBL/GenBank/DDBJ databases">
        <authorList>
            <person name="Keele B.F."/>
        </authorList>
    </citation>
    <scope>NUCLEOTIDE SEQUENCE [LARGE SCALE GENOMIC DNA]</scope>
    <source>
        <strain evidence="3 4">CeCT 8812</strain>
    </source>
</reference>
<sequence>MSAATAQIYLALTLIPCLITMWKDLSQMRIPNLVSIAMIVIFAVTAPFLLEWSEILRQVLFAVGLFVILFIFYLTGAVSAGDVKFASTMVLFVDLGDATFFFRNLGLIALAGLLAHIIVKNIPALRNLAPEWQSWKVKGVFPYGLALSASLIFYLITRSI</sequence>
<dbReference type="AlphaFoldDB" id="A0A2R8A8P6"/>
<dbReference type="GO" id="GO:0004190">
    <property type="term" value="F:aspartic-type endopeptidase activity"/>
    <property type="evidence" value="ECO:0007669"/>
    <property type="project" value="InterPro"/>
</dbReference>
<evidence type="ECO:0000256" key="1">
    <source>
        <dbReference type="SAM" id="Phobius"/>
    </source>
</evidence>
<keyword evidence="1" id="KW-1133">Transmembrane helix</keyword>
<gene>
    <name evidence="3" type="ORF">POI8812_00905</name>
</gene>
<organism evidence="3 4">
    <name type="scientific">Pontivivens insulae</name>
    <dbReference type="NCBI Taxonomy" id="1639689"/>
    <lineage>
        <taxon>Bacteria</taxon>
        <taxon>Pseudomonadati</taxon>
        <taxon>Pseudomonadota</taxon>
        <taxon>Alphaproteobacteria</taxon>
        <taxon>Rhodobacterales</taxon>
        <taxon>Paracoccaceae</taxon>
        <taxon>Pontivivens</taxon>
    </lineage>
</organism>
<name>A0A2R8A8P6_9RHOB</name>
<feature type="transmembrane region" description="Helical" evidence="1">
    <location>
        <begin position="30"/>
        <end position="49"/>
    </location>
</feature>
<dbReference type="RefSeq" id="WP_108781289.1">
    <property type="nucleotide sequence ID" value="NZ_OMKW01000001.1"/>
</dbReference>
<dbReference type="InterPro" id="IPR000045">
    <property type="entry name" value="Prepilin_IV_endopep_pep"/>
</dbReference>
<evidence type="ECO:0000259" key="2">
    <source>
        <dbReference type="Pfam" id="PF01478"/>
    </source>
</evidence>
<dbReference type="Pfam" id="PF01478">
    <property type="entry name" value="Peptidase_A24"/>
    <property type="match status" value="1"/>
</dbReference>